<feature type="modified residue" description="N6-(pyridoxal phosphate)lysine" evidence="4">
    <location>
        <position position="189"/>
    </location>
</feature>
<feature type="active site" description="Proton acceptor" evidence="3">
    <location>
        <position position="189"/>
    </location>
</feature>
<evidence type="ECO:0000256" key="4">
    <source>
        <dbReference type="PIRSR" id="PIRSR000390-2"/>
    </source>
</evidence>
<dbReference type="GO" id="GO:0030170">
    <property type="term" value="F:pyridoxal phosphate binding"/>
    <property type="evidence" value="ECO:0007669"/>
    <property type="project" value="UniProtKB-ARBA"/>
</dbReference>
<gene>
    <name evidence="6" type="ordered locus">Anamo_1198</name>
</gene>
<keyword evidence="7" id="KW-1185">Reference proteome</keyword>
<keyword evidence="1 4" id="KW-0663">Pyridoxal phosphate</keyword>
<dbReference type="Gene3D" id="3.90.1150.10">
    <property type="entry name" value="Aspartate Aminotransferase, domain 1"/>
    <property type="match status" value="1"/>
</dbReference>
<accession>I4BX09</accession>
<dbReference type="AlphaFoldDB" id="I4BX09"/>
<evidence type="ECO:0000256" key="5">
    <source>
        <dbReference type="RuleBase" id="RU004508"/>
    </source>
</evidence>
<dbReference type="KEGG" id="amo:Anamo_1198"/>
<dbReference type="Pfam" id="PF01041">
    <property type="entry name" value="DegT_DnrJ_EryC1"/>
    <property type="match status" value="1"/>
</dbReference>
<dbReference type="PIRSF" id="PIRSF000390">
    <property type="entry name" value="PLP_StrS"/>
    <property type="match status" value="1"/>
</dbReference>
<dbReference type="GO" id="GO:0008483">
    <property type="term" value="F:transaminase activity"/>
    <property type="evidence" value="ECO:0007669"/>
    <property type="project" value="TreeGrafter"/>
</dbReference>
<comment type="similarity">
    <text evidence="2 5">Belongs to the DegT/DnrJ/EryC1 family.</text>
</comment>
<dbReference type="SUPFAM" id="SSF53383">
    <property type="entry name" value="PLP-dependent transferases"/>
    <property type="match status" value="1"/>
</dbReference>
<dbReference type="HOGENOM" id="CLU_033332_7_2_0"/>
<name>I4BX09_ACEMN</name>
<dbReference type="PANTHER" id="PTHR30244">
    <property type="entry name" value="TRANSAMINASE"/>
    <property type="match status" value="1"/>
</dbReference>
<evidence type="ECO:0000256" key="1">
    <source>
        <dbReference type="ARBA" id="ARBA00022898"/>
    </source>
</evidence>
<dbReference type="Proteomes" id="UP000006061">
    <property type="component" value="Chromosome"/>
</dbReference>
<organism evidence="6 7">
    <name type="scientific">Acetomicrobium mobile (strain ATCC BAA-54 / DSM 13181 / JCM 12221 / NGA)</name>
    <name type="common">Anaerobaculum mobile</name>
    <dbReference type="NCBI Taxonomy" id="891968"/>
    <lineage>
        <taxon>Bacteria</taxon>
        <taxon>Thermotogati</taxon>
        <taxon>Synergistota</taxon>
        <taxon>Synergistia</taxon>
        <taxon>Synergistales</taxon>
        <taxon>Acetomicrobiaceae</taxon>
        <taxon>Acetomicrobium</taxon>
    </lineage>
</organism>
<dbReference type="GO" id="GO:0000271">
    <property type="term" value="P:polysaccharide biosynthetic process"/>
    <property type="evidence" value="ECO:0007669"/>
    <property type="project" value="TreeGrafter"/>
</dbReference>
<dbReference type="STRING" id="891968.Anamo_1198"/>
<dbReference type="InterPro" id="IPR015421">
    <property type="entry name" value="PyrdxlP-dep_Trfase_major"/>
</dbReference>
<dbReference type="InterPro" id="IPR015424">
    <property type="entry name" value="PyrdxlP-dep_Trfase"/>
</dbReference>
<protein>
    <submittedName>
        <fullName evidence="6">Putative PLP-dependent enzyme possibly involved in cell wall biogenesis</fullName>
    </submittedName>
</protein>
<dbReference type="PANTHER" id="PTHR30244:SF36">
    <property type="entry name" value="3-OXO-GLUCOSE-6-PHOSPHATE:GLUTAMATE AMINOTRANSFERASE"/>
    <property type="match status" value="1"/>
</dbReference>
<dbReference type="InterPro" id="IPR000653">
    <property type="entry name" value="DegT/StrS_aminotransferase"/>
</dbReference>
<dbReference type="FunFam" id="3.40.640.10:FF:000089">
    <property type="entry name" value="Aminotransferase, DegT/DnrJ/EryC1/StrS family"/>
    <property type="match status" value="1"/>
</dbReference>
<dbReference type="CDD" id="cd00616">
    <property type="entry name" value="AHBA_syn"/>
    <property type="match status" value="1"/>
</dbReference>
<dbReference type="eggNOG" id="COG0399">
    <property type="taxonomic scope" value="Bacteria"/>
</dbReference>
<evidence type="ECO:0000313" key="6">
    <source>
        <dbReference type="EMBL" id="AFM21816.1"/>
    </source>
</evidence>
<reference evidence="7" key="1">
    <citation type="journal article" date="2013" name="Stand. Genomic Sci.">
        <title>Complete genome sequence of the moderate thermophile Anaerobaculum mobile type strain (NGA(T)).</title>
        <authorList>
            <person name="Mavromatis K."/>
            <person name="Stackebrandt E."/>
            <person name="Held B."/>
            <person name="Lapidus A."/>
            <person name="Nolan M."/>
            <person name="Lucas S."/>
            <person name="Hammon N."/>
            <person name="Deshpande S."/>
            <person name="Cheng J.F."/>
            <person name="Tapia R."/>
            <person name="Goodwin L.A."/>
            <person name="Pitluck S."/>
            <person name="Liolios K."/>
            <person name="Pagani I."/>
            <person name="Ivanova N."/>
            <person name="Mikhailova N."/>
            <person name="Huntemann M."/>
            <person name="Pati A."/>
            <person name="Chen A."/>
            <person name="Palaniappan K."/>
            <person name="Land M."/>
            <person name="Rohde M."/>
            <person name="Spring S."/>
            <person name="Goker M."/>
            <person name="Woyke T."/>
            <person name="Detter J.C."/>
            <person name="Bristow J."/>
            <person name="Eisen J.A."/>
            <person name="Markowitz V."/>
            <person name="Hugenholtz P."/>
            <person name="Klenk H.P."/>
            <person name="Kyrpides N.C."/>
        </authorList>
    </citation>
    <scope>NUCLEOTIDE SEQUENCE</scope>
    <source>
        <strain evidence="7">ATCC BAA-54 / DSM 13181 / NGA</strain>
    </source>
</reference>
<dbReference type="EMBL" id="CP003198">
    <property type="protein sequence ID" value="AFM21816.1"/>
    <property type="molecule type" value="Genomic_DNA"/>
</dbReference>
<proteinExistence type="inferred from homology"/>
<evidence type="ECO:0000256" key="3">
    <source>
        <dbReference type="PIRSR" id="PIRSR000390-1"/>
    </source>
</evidence>
<evidence type="ECO:0000256" key="2">
    <source>
        <dbReference type="ARBA" id="ARBA00037999"/>
    </source>
</evidence>
<sequence>MSELKIPVLDLKSEINEHLNEYMKAIEEVLRSAQFIMGPNVKAFEEEVARYLGVKHAIGVNSGTDALVIALRAAGIGENDEVITTPFTFFATAESITALGATPVFVDIDERTFNINPDLIKQAITKRTKAILPVHLYGQAADMDPIMELADAYGLKVIEDTAQAFGGEYKSRKLGTIGHIGCFSFFPSKTLGGFGDGGLIATNDDEAAETAKMLRVHGSKKKYYNETVGYNSRLDEIQAAILRVKLPYIDEANEARRKAAHRYNDLLKDIPGIITPYEDARSKHVYHQYTIRVLDGKRDELQKHLADRGIGTMVYYPVPVHRLPLYKESAPVLPVAERLSGEVLSLPIWPNIGEEVQGEVVREIRKTLDLYRL</sequence>
<dbReference type="Gene3D" id="3.40.640.10">
    <property type="entry name" value="Type I PLP-dependent aspartate aminotransferase-like (Major domain)"/>
    <property type="match status" value="1"/>
</dbReference>
<evidence type="ECO:0000313" key="7">
    <source>
        <dbReference type="Proteomes" id="UP000006061"/>
    </source>
</evidence>
<dbReference type="InterPro" id="IPR015422">
    <property type="entry name" value="PyrdxlP-dep_Trfase_small"/>
</dbReference>